<reference evidence="8" key="1">
    <citation type="thesis" date="2020" institute="ProQuest LLC" country="789 East Eisenhower Parkway, Ann Arbor, MI, USA">
        <title>Comparative Genomics and Chromosome Evolution.</title>
        <authorList>
            <person name="Mudd A.B."/>
        </authorList>
    </citation>
    <scope>NUCLEOTIDE SEQUENCE</scope>
    <source>
        <strain evidence="8">1538</strain>
        <tissue evidence="8">Blood</tissue>
    </source>
</reference>
<evidence type="ECO:0000313" key="9">
    <source>
        <dbReference type="Proteomes" id="UP001181693"/>
    </source>
</evidence>
<name>A0AAV3ACE9_PYXAD</name>
<evidence type="ECO:0000313" key="8">
    <source>
        <dbReference type="EMBL" id="DBA28966.1"/>
    </source>
</evidence>
<dbReference type="InterPro" id="IPR050997">
    <property type="entry name" value="MAPEG"/>
</dbReference>
<evidence type="ECO:0000256" key="3">
    <source>
        <dbReference type="ARBA" id="ARBA00022751"/>
    </source>
</evidence>
<sequence length="112" mass="12746">MPPAVTGPPEFERTFRAQQNCVEFYPIFLVLLWTAGTFFYQEVAAAFGLLYIFARHMYFKGYVASSKGRIPGFYLSLISLFLLLFVALLGITNGLLKNYLDINILKTVKHIV</sequence>
<dbReference type="InterPro" id="IPR023352">
    <property type="entry name" value="MAPEG-like_dom_sf"/>
</dbReference>
<dbReference type="SUPFAM" id="SSF161084">
    <property type="entry name" value="MAPEG domain-like"/>
    <property type="match status" value="1"/>
</dbReference>
<dbReference type="FunFam" id="1.20.120.550:FF:000003">
    <property type="entry name" value="Leukotriene C4 synthase"/>
    <property type="match status" value="1"/>
</dbReference>
<keyword evidence="9" id="KW-1185">Reference proteome</keyword>
<accession>A0AAV3ACE9</accession>
<comment type="subcellular location">
    <subcellularLocation>
        <location evidence="1">Endoplasmic reticulum membrane</location>
        <topology evidence="1">Multi-pass membrane protein</topology>
    </subcellularLocation>
</comment>
<feature type="transmembrane region" description="Helical" evidence="7">
    <location>
        <begin position="73"/>
        <end position="96"/>
    </location>
</feature>
<evidence type="ECO:0000256" key="7">
    <source>
        <dbReference type="SAM" id="Phobius"/>
    </source>
</evidence>
<dbReference type="AlphaFoldDB" id="A0AAV3ACE9"/>
<dbReference type="GO" id="GO:0008047">
    <property type="term" value="F:enzyme activator activity"/>
    <property type="evidence" value="ECO:0007669"/>
    <property type="project" value="InterPro"/>
</dbReference>
<dbReference type="GO" id="GO:0004602">
    <property type="term" value="F:glutathione peroxidase activity"/>
    <property type="evidence" value="ECO:0007669"/>
    <property type="project" value="TreeGrafter"/>
</dbReference>
<keyword evidence="6 7" id="KW-0472">Membrane</keyword>
<dbReference type="GO" id="GO:0004364">
    <property type="term" value="F:glutathione transferase activity"/>
    <property type="evidence" value="ECO:0007669"/>
    <property type="project" value="TreeGrafter"/>
</dbReference>
<dbReference type="GO" id="GO:0019370">
    <property type="term" value="P:leukotriene biosynthetic process"/>
    <property type="evidence" value="ECO:0007669"/>
    <property type="project" value="UniProtKB-KW"/>
</dbReference>
<feature type="transmembrane region" description="Helical" evidence="7">
    <location>
        <begin position="24"/>
        <end position="53"/>
    </location>
</feature>
<evidence type="ECO:0000256" key="5">
    <source>
        <dbReference type="ARBA" id="ARBA00022989"/>
    </source>
</evidence>
<evidence type="ECO:0000256" key="6">
    <source>
        <dbReference type="ARBA" id="ARBA00023136"/>
    </source>
</evidence>
<dbReference type="PRINTS" id="PR00488">
    <property type="entry name" value="5LPOXGNASEAP"/>
</dbReference>
<gene>
    <name evidence="8" type="ORF">GDO54_009243</name>
</gene>
<dbReference type="GO" id="GO:0004464">
    <property type="term" value="F:leukotriene-C4 synthase activity"/>
    <property type="evidence" value="ECO:0007669"/>
    <property type="project" value="TreeGrafter"/>
</dbReference>
<dbReference type="PANTHER" id="PTHR10250">
    <property type="entry name" value="MICROSOMAL GLUTATHIONE S-TRANSFERASE"/>
    <property type="match status" value="1"/>
</dbReference>
<keyword evidence="2 7" id="KW-0812">Transmembrane</keyword>
<protein>
    <recommendedName>
        <fullName evidence="10">Microsomal glutathione S-transferase 2</fullName>
    </recommendedName>
</protein>
<dbReference type="InterPro" id="IPR001446">
    <property type="entry name" value="5_LipOase_AP"/>
</dbReference>
<keyword evidence="3" id="KW-0434">Leukotriene biosynthesis</keyword>
<comment type="caution">
    <text evidence="8">The sequence shown here is derived from an EMBL/GenBank/DDBJ whole genome shotgun (WGS) entry which is preliminary data.</text>
</comment>
<evidence type="ECO:0008006" key="10">
    <source>
        <dbReference type="Google" id="ProtNLM"/>
    </source>
</evidence>
<proteinExistence type="predicted"/>
<evidence type="ECO:0000256" key="1">
    <source>
        <dbReference type="ARBA" id="ARBA00004477"/>
    </source>
</evidence>
<dbReference type="PANTHER" id="PTHR10250:SF13">
    <property type="entry name" value="MICROSOMAL GLUTATHIONE S-TRANSFERASE 2"/>
    <property type="match status" value="1"/>
</dbReference>
<dbReference type="InterPro" id="IPR001129">
    <property type="entry name" value="Membr-assoc_MAPEG"/>
</dbReference>
<dbReference type="GO" id="GO:0005635">
    <property type="term" value="C:nuclear envelope"/>
    <property type="evidence" value="ECO:0007669"/>
    <property type="project" value="TreeGrafter"/>
</dbReference>
<keyword evidence="4" id="KW-0256">Endoplasmic reticulum</keyword>
<dbReference type="Pfam" id="PF01124">
    <property type="entry name" value="MAPEG"/>
    <property type="match status" value="1"/>
</dbReference>
<keyword evidence="5 7" id="KW-1133">Transmembrane helix</keyword>
<dbReference type="Gene3D" id="1.20.120.550">
    <property type="entry name" value="Membrane associated eicosanoid/glutathione metabolism-like domain"/>
    <property type="match status" value="1"/>
</dbReference>
<evidence type="ECO:0000256" key="2">
    <source>
        <dbReference type="ARBA" id="ARBA00022692"/>
    </source>
</evidence>
<dbReference type="GO" id="GO:0005789">
    <property type="term" value="C:endoplasmic reticulum membrane"/>
    <property type="evidence" value="ECO:0007669"/>
    <property type="project" value="UniProtKB-SubCell"/>
</dbReference>
<organism evidence="8 9">
    <name type="scientific">Pyxicephalus adspersus</name>
    <name type="common">African bullfrog</name>
    <dbReference type="NCBI Taxonomy" id="30357"/>
    <lineage>
        <taxon>Eukaryota</taxon>
        <taxon>Metazoa</taxon>
        <taxon>Chordata</taxon>
        <taxon>Craniata</taxon>
        <taxon>Vertebrata</taxon>
        <taxon>Euteleostomi</taxon>
        <taxon>Amphibia</taxon>
        <taxon>Batrachia</taxon>
        <taxon>Anura</taxon>
        <taxon>Neobatrachia</taxon>
        <taxon>Ranoidea</taxon>
        <taxon>Pyxicephalidae</taxon>
        <taxon>Pyxicephalinae</taxon>
        <taxon>Pyxicephalus</taxon>
    </lineage>
</organism>
<dbReference type="EMBL" id="DYDO01000003">
    <property type="protein sequence ID" value="DBA28966.1"/>
    <property type="molecule type" value="Genomic_DNA"/>
</dbReference>
<evidence type="ECO:0000256" key="4">
    <source>
        <dbReference type="ARBA" id="ARBA00022824"/>
    </source>
</evidence>
<dbReference type="Proteomes" id="UP001181693">
    <property type="component" value="Unassembled WGS sequence"/>
</dbReference>